<dbReference type="AlphaFoldDB" id="A0AAE1AM38"/>
<dbReference type="EMBL" id="JAWDGP010001567">
    <property type="protein sequence ID" value="KAK3790178.1"/>
    <property type="molecule type" value="Genomic_DNA"/>
</dbReference>
<gene>
    <name evidence="1" type="ORF">RRG08_010795</name>
</gene>
<accession>A0AAE1AM38</accession>
<organism evidence="1 2">
    <name type="scientific">Elysia crispata</name>
    <name type="common">lettuce slug</name>
    <dbReference type="NCBI Taxonomy" id="231223"/>
    <lineage>
        <taxon>Eukaryota</taxon>
        <taxon>Metazoa</taxon>
        <taxon>Spiralia</taxon>
        <taxon>Lophotrochozoa</taxon>
        <taxon>Mollusca</taxon>
        <taxon>Gastropoda</taxon>
        <taxon>Heterobranchia</taxon>
        <taxon>Euthyneura</taxon>
        <taxon>Panpulmonata</taxon>
        <taxon>Sacoglossa</taxon>
        <taxon>Placobranchoidea</taxon>
        <taxon>Plakobranchidae</taxon>
        <taxon>Elysia</taxon>
    </lineage>
</organism>
<protein>
    <submittedName>
        <fullName evidence="1">Uncharacterized protein</fullName>
    </submittedName>
</protein>
<sequence length="215" mass="23667">MSGWSKHNRLWRNLPRRSSSQCFHAKDGCALGCKSAHCTNRVTVPNFRPLRASVVVRVALTIGQSDPQPPDYIKCGNSWPCNLGAGVWLLPRPGLESDILEYRSVTGITPTVRTMDYAMDMMEYLQITYLASFSLLLPASSIHVTCCASNRIGNPPSTTQSVNASVIVVQLNERQLIITVPFIPLSKSTEEKDGRAYHPRLIGSVVGTVGRSNRP</sequence>
<dbReference type="Proteomes" id="UP001283361">
    <property type="component" value="Unassembled WGS sequence"/>
</dbReference>
<comment type="caution">
    <text evidence="1">The sequence shown here is derived from an EMBL/GenBank/DDBJ whole genome shotgun (WGS) entry which is preliminary data.</text>
</comment>
<proteinExistence type="predicted"/>
<evidence type="ECO:0000313" key="2">
    <source>
        <dbReference type="Proteomes" id="UP001283361"/>
    </source>
</evidence>
<keyword evidence="2" id="KW-1185">Reference proteome</keyword>
<evidence type="ECO:0000313" key="1">
    <source>
        <dbReference type="EMBL" id="KAK3790178.1"/>
    </source>
</evidence>
<name>A0AAE1AM38_9GAST</name>
<reference evidence="1" key="1">
    <citation type="journal article" date="2023" name="G3 (Bethesda)">
        <title>A reference genome for the long-term kleptoplast-retaining sea slug Elysia crispata morphotype clarki.</title>
        <authorList>
            <person name="Eastman K.E."/>
            <person name="Pendleton A.L."/>
            <person name="Shaikh M.A."/>
            <person name="Suttiyut T."/>
            <person name="Ogas R."/>
            <person name="Tomko P."/>
            <person name="Gavelis G."/>
            <person name="Widhalm J.R."/>
            <person name="Wisecaver J.H."/>
        </authorList>
    </citation>
    <scope>NUCLEOTIDE SEQUENCE</scope>
    <source>
        <strain evidence="1">ECLA1</strain>
    </source>
</reference>